<evidence type="ECO:0000313" key="12">
    <source>
        <dbReference type="EMBL" id="MBC3757178.1"/>
    </source>
</evidence>
<evidence type="ECO:0000256" key="8">
    <source>
        <dbReference type="ARBA" id="ARBA00023326"/>
    </source>
</evidence>
<gene>
    <name evidence="12" type="ORF">H7U19_02100</name>
</gene>
<keyword evidence="5 9" id="KW-0378">Hydrolase</keyword>
<reference evidence="12" key="1">
    <citation type="submission" date="2020-08" db="EMBL/GenBank/DDBJ databases">
        <title>Hyunsoonleella sp. strain SJ7 genome sequencing and assembly.</title>
        <authorList>
            <person name="Kim I."/>
        </authorList>
    </citation>
    <scope>NUCLEOTIDE SEQUENCE</scope>
    <source>
        <strain evidence="12">SJ7</strain>
    </source>
</reference>
<dbReference type="PANTHER" id="PTHR31490:SF88">
    <property type="entry name" value="BETA-XYLANASE"/>
    <property type="match status" value="1"/>
</dbReference>
<evidence type="ECO:0000256" key="5">
    <source>
        <dbReference type="ARBA" id="ARBA00022801"/>
    </source>
</evidence>
<sequence length="443" mass="49503">MKNIITFYKVVLLFAITITTLACSTDDDSVPQDTPTPIVLSFDVLISEQNPFRVAVNNTSTGISGLRTYWQFFSNGPIVEDQAGPETYVYDASGDYTITLTAEAPNGDVSTSQVVSITGVAPTDPVLKDATDKFSIGMAVKSNLLDGSHGEILVREFNNLTAEYEMKMNIMYPSQGNYDFTAADAIVDYGIANNMDIHGHTLIWHTATPEWVENFAGTDEEFETMIKDYITTVLTRYAGKVRSWDVVNEAVEDGTNQLRNSVFRRRMGDNYIEKCYQFARDADPNVLLFYNDYNITFDAGKQAAMFAIVDDLSSKNLIDGVGAQMHISYNFPSAAQIQSVVNGTVSRGLKMHFSELDIRANPNNDITSLTDARATAQQNKYREVVEIYDAMPDANKFALTIWGMRDNETWLIDFWGQPDWPLLYDSNFNSKKAYTGFLDGLSN</sequence>
<dbReference type="InterPro" id="IPR035986">
    <property type="entry name" value="PKD_dom_sf"/>
</dbReference>
<evidence type="ECO:0000256" key="10">
    <source>
        <dbReference type="SAM" id="SignalP"/>
    </source>
</evidence>
<dbReference type="InterPro" id="IPR044846">
    <property type="entry name" value="GH10"/>
</dbReference>
<evidence type="ECO:0000256" key="3">
    <source>
        <dbReference type="ARBA" id="ARBA00022651"/>
    </source>
</evidence>
<dbReference type="Gene3D" id="3.20.20.80">
    <property type="entry name" value="Glycosidases"/>
    <property type="match status" value="1"/>
</dbReference>
<keyword evidence="7 9" id="KW-0326">Glycosidase</keyword>
<evidence type="ECO:0000256" key="7">
    <source>
        <dbReference type="ARBA" id="ARBA00023295"/>
    </source>
</evidence>
<feature type="chain" id="PRO_5037341061" description="Beta-xylanase" evidence="10">
    <location>
        <begin position="25"/>
        <end position="443"/>
    </location>
</feature>
<dbReference type="PRINTS" id="PR00134">
    <property type="entry name" value="GLHYDRLASE10"/>
</dbReference>
<dbReference type="SUPFAM" id="SSF49299">
    <property type="entry name" value="PKD domain"/>
    <property type="match status" value="1"/>
</dbReference>
<dbReference type="InterPro" id="IPR001000">
    <property type="entry name" value="GH10_dom"/>
</dbReference>
<evidence type="ECO:0000256" key="2">
    <source>
        <dbReference type="ARBA" id="ARBA00007495"/>
    </source>
</evidence>
<dbReference type="InterPro" id="IPR013783">
    <property type="entry name" value="Ig-like_fold"/>
</dbReference>
<protein>
    <recommendedName>
        <fullName evidence="9">Beta-xylanase</fullName>
        <ecNumber evidence="9">3.2.1.8</ecNumber>
    </recommendedName>
</protein>
<keyword evidence="3" id="KW-0858">Xylan degradation</keyword>
<dbReference type="RefSeq" id="WP_186558181.1">
    <property type="nucleotide sequence ID" value="NZ_JACNMF010000001.1"/>
</dbReference>
<dbReference type="SUPFAM" id="SSF51445">
    <property type="entry name" value="(Trans)glycosidases"/>
    <property type="match status" value="1"/>
</dbReference>
<accession>A0A923KJX3</accession>
<comment type="similarity">
    <text evidence="2 9">Belongs to the glycosyl hydrolase 10 (cellulase F) family.</text>
</comment>
<dbReference type="Pfam" id="PF00331">
    <property type="entry name" value="Glyco_hydro_10"/>
    <property type="match status" value="1"/>
</dbReference>
<evidence type="ECO:0000256" key="6">
    <source>
        <dbReference type="ARBA" id="ARBA00023277"/>
    </source>
</evidence>
<evidence type="ECO:0000259" key="11">
    <source>
        <dbReference type="PROSITE" id="PS51760"/>
    </source>
</evidence>
<dbReference type="Proteomes" id="UP000656244">
    <property type="component" value="Unassembled WGS sequence"/>
</dbReference>
<evidence type="ECO:0000256" key="4">
    <source>
        <dbReference type="ARBA" id="ARBA00022729"/>
    </source>
</evidence>
<dbReference type="GO" id="GO:0045493">
    <property type="term" value="P:xylan catabolic process"/>
    <property type="evidence" value="ECO:0007669"/>
    <property type="project" value="UniProtKB-KW"/>
</dbReference>
<dbReference type="Pfam" id="PF00801">
    <property type="entry name" value="PKD"/>
    <property type="match status" value="1"/>
</dbReference>
<dbReference type="EMBL" id="JACNMF010000001">
    <property type="protein sequence ID" value="MBC3757178.1"/>
    <property type="molecule type" value="Genomic_DNA"/>
</dbReference>
<name>A0A923KJX3_9FLAO</name>
<comment type="caution">
    <text evidence="12">The sequence shown here is derived from an EMBL/GenBank/DDBJ whole genome shotgun (WGS) entry which is preliminary data.</text>
</comment>
<dbReference type="Gene3D" id="2.60.40.10">
    <property type="entry name" value="Immunoglobulins"/>
    <property type="match status" value="1"/>
</dbReference>
<dbReference type="GO" id="GO:0031176">
    <property type="term" value="F:endo-1,4-beta-xylanase activity"/>
    <property type="evidence" value="ECO:0007669"/>
    <property type="project" value="UniProtKB-EC"/>
</dbReference>
<dbReference type="AlphaFoldDB" id="A0A923KJX3"/>
<dbReference type="PROSITE" id="PS51760">
    <property type="entry name" value="GH10_2"/>
    <property type="match status" value="1"/>
</dbReference>
<evidence type="ECO:0000313" key="13">
    <source>
        <dbReference type="Proteomes" id="UP000656244"/>
    </source>
</evidence>
<comment type="catalytic activity">
    <reaction evidence="1 9">
        <text>Endohydrolysis of (1-&gt;4)-beta-D-xylosidic linkages in xylans.</text>
        <dbReference type="EC" id="3.2.1.8"/>
    </reaction>
</comment>
<feature type="domain" description="GH10" evidence="11">
    <location>
        <begin position="121"/>
        <end position="440"/>
    </location>
</feature>
<proteinExistence type="inferred from homology"/>
<dbReference type="EC" id="3.2.1.8" evidence="9"/>
<organism evidence="12 13">
    <name type="scientific">Hyunsoonleella aquatilis</name>
    <dbReference type="NCBI Taxonomy" id="2762758"/>
    <lineage>
        <taxon>Bacteria</taxon>
        <taxon>Pseudomonadati</taxon>
        <taxon>Bacteroidota</taxon>
        <taxon>Flavobacteriia</taxon>
        <taxon>Flavobacteriales</taxon>
        <taxon>Flavobacteriaceae</taxon>
    </lineage>
</organism>
<dbReference type="InterPro" id="IPR017853">
    <property type="entry name" value="GH"/>
</dbReference>
<keyword evidence="4 10" id="KW-0732">Signal</keyword>
<dbReference type="PANTHER" id="PTHR31490">
    <property type="entry name" value="GLYCOSYL HYDROLASE"/>
    <property type="match status" value="1"/>
</dbReference>
<evidence type="ECO:0000256" key="9">
    <source>
        <dbReference type="RuleBase" id="RU361174"/>
    </source>
</evidence>
<keyword evidence="6 9" id="KW-0119">Carbohydrate metabolism</keyword>
<keyword evidence="8 9" id="KW-0624">Polysaccharide degradation</keyword>
<keyword evidence="13" id="KW-1185">Reference proteome</keyword>
<evidence type="ECO:0000256" key="1">
    <source>
        <dbReference type="ARBA" id="ARBA00000681"/>
    </source>
</evidence>
<dbReference type="InterPro" id="IPR000601">
    <property type="entry name" value="PKD_dom"/>
</dbReference>
<feature type="signal peptide" evidence="10">
    <location>
        <begin position="1"/>
        <end position="24"/>
    </location>
</feature>
<dbReference type="PROSITE" id="PS51257">
    <property type="entry name" value="PROKAR_LIPOPROTEIN"/>
    <property type="match status" value="1"/>
</dbReference>
<dbReference type="SMART" id="SM00633">
    <property type="entry name" value="Glyco_10"/>
    <property type="match status" value="1"/>
</dbReference>